<dbReference type="AlphaFoldDB" id="A0A6H5GK46"/>
<gene>
    <name evidence="2" type="ORF">NTEN_LOCUS9814</name>
</gene>
<feature type="region of interest" description="Disordered" evidence="1">
    <location>
        <begin position="1"/>
        <end position="22"/>
    </location>
</feature>
<proteinExistence type="predicted"/>
<dbReference type="EMBL" id="CADCXU010014863">
    <property type="protein sequence ID" value="CAB0004337.1"/>
    <property type="molecule type" value="Genomic_DNA"/>
</dbReference>
<sequence length="81" mass="8949">MLGHASAYWVPESPNRNRRPGGLLSLFPASTDNENHVNFATPGVPRPPPTSFTGTENFSTGIDPMFLMYWLPKDFIKNGGK</sequence>
<organism evidence="2 3">
    <name type="scientific">Nesidiocoris tenuis</name>
    <dbReference type="NCBI Taxonomy" id="355587"/>
    <lineage>
        <taxon>Eukaryota</taxon>
        <taxon>Metazoa</taxon>
        <taxon>Ecdysozoa</taxon>
        <taxon>Arthropoda</taxon>
        <taxon>Hexapoda</taxon>
        <taxon>Insecta</taxon>
        <taxon>Pterygota</taxon>
        <taxon>Neoptera</taxon>
        <taxon>Paraneoptera</taxon>
        <taxon>Hemiptera</taxon>
        <taxon>Heteroptera</taxon>
        <taxon>Panheteroptera</taxon>
        <taxon>Cimicomorpha</taxon>
        <taxon>Miridae</taxon>
        <taxon>Dicyphina</taxon>
        <taxon>Nesidiocoris</taxon>
    </lineage>
</organism>
<evidence type="ECO:0000256" key="1">
    <source>
        <dbReference type="SAM" id="MobiDB-lite"/>
    </source>
</evidence>
<dbReference type="Proteomes" id="UP000479000">
    <property type="component" value="Unassembled WGS sequence"/>
</dbReference>
<protein>
    <submittedName>
        <fullName evidence="2">Uncharacterized protein</fullName>
    </submittedName>
</protein>
<keyword evidence="3" id="KW-1185">Reference proteome</keyword>
<name>A0A6H5GK46_9HEMI</name>
<evidence type="ECO:0000313" key="2">
    <source>
        <dbReference type="EMBL" id="CAB0004337.1"/>
    </source>
</evidence>
<accession>A0A6H5GK46</accession>
<reference evidence="2 3" key="1">
    <citation type="submission" date="2020-02" db="EMBL/GenBank/DDBJ databases">
        <authorList>
            <person name="Ferguson B K."/>
        </authorList>
    </citation>
    <scope>NUCLEOTIDE SEQUENCE [LARGE SCALE GENOMIC DNA]</scope>
</reference>
<evidence type="ECO:0000313" key="3">
    <source>
        <dbReference type="Proteomes" id="UP000479000"/>
    </source>
</evidence>